<organism evidence="1 2">
    <name type="scientific">Araneus ventricosus</name>
    <name type="common">Orbweaver spider</name>
    <name type="synonym">Epeira ventricosa</name>
    <dbReference type="NCBI Taxonomy" id="182803"/>
    <lineage>
        <taxon>Eukaryota</taxon>
        <taxon>Metazoa</taxon>
        <taxon>Ecdysozoa</taxon>
        <taxon>Arthropoda</taxon>
        <taxon>Chelicerata</taxon>
        <taxon>Arachnida</taxon>
        <taxon>Araneae</taxon>
        <taxon>Araneomorphae</taxon>
        <taxon>Entelegynae</taxon>
        <taxon>Araneoidea</taxon>
        <taxon>Araneidae</taxon>
        <taxon>Araneus</taxon>
    </lineage>
</organism>
<reference evidence="1 2" key="1">
    <citation type="journal article" date="2019" name="Sci. Rep.">
        <title>Orb-weaving spider Araneus ventricosus genome elucidates the spidroin gene catalogue.</title>
        <authorList>
            <person name="Kono N."/>
            <person name="Nakamura H."/>
            <person name="Ohtoshi R."/>
            <person name="Moran D.A.P."/>
            <person name="Shinohara A."/>
            <person name="Yoshida Y."/>
            <person name="Fujiwara M."/>
            <person name="Mori M."/>
            <person name="Tomita M."/>
            <person name="Arakawa K."/>
        </authorList>
    </citation>
    <scope>NUCLEOTIDE SEQUENCE [LARGE SCALE GENOMIC DNA]</scope>
</reference>
<accession>A0A4Y2R6E1</accession>
<evidence type="ECO:0000313" key="1">
    <source>
        <dbReference type="EMBL" id="GBN71324.1"/>
    </source>
</evidence>
<dbReference type="AlphaFoldDB" id="A0A4Y2R6E1"/>
<evidence type="ECO:0000313" key="2">
    <source>
        <dbReference type="Proteomes" id="UP000499080"/>
    </source>
</evidence>
<sequence>MRQTVSVSSSTGTPDWVEFFMGDLMTVCHQKRRHGIEFGRFACDRPDGGLVHQKRRHELKLRVDFYATGLMAVSSSKPGQIGFPARFWHATGLNGSLVGTV</sequence>
<comment type="caution">
    <text evidence="1">The sequence shown here is derived from an EMBL/GenBank/DDBJ whole genome shotgun (WGS) entry which is preliminary data.</text>
</comment>
<dbReference type="Proteomes" id="UP000499080">
    <property type="component" value="Unassembled WGS sequence"/>
</dbReference>
<protein>
    <submittedName>
        <fullName evidence="1">Uncharacterized protein</fullName>
    </submittedName>
</protein>
<dbReference type="EMBL" id="BGPR01015967">
    <property type="protein sequence ID" value="GBN71324.1"/>
    <property type="molecule type" value="Genomic_DNA"/>
</dbReference>
<name>A0A4Y2R6E1_ARAVE</name>
<keyword evidence="2" id="KW-1185">Reference proteome</keyword>
<gene>
    <name evidence="1" type="ORF">AVEN_145159_1</name>
</gene>
<proteinExistence type="predicted"/>